<organism evidence="7 8">
    <name type="scientific">Aquatica leii</name>
    <dbReference type="NCBI Taxonomy" id="1421715"/>
    <lineage>
        <taxon>Eukaryota</taxon>
        <taxon>Metazoa</taxon>
        <taxon>Ecdysozoa</taxon>
        <taxon>Arthropoda</taxon>
        <taxon>Hexapoda</taxon>
        <taxon>Insecta</taxon>
        <taxon>Pterygota</taxon>
        <taxon>Neoptera</taxon>
        <taxon>Endopterygota</taxon>
        <taxon>Coleoptera</taxon>
        <taxon>Polyphaga</taxon>
        <taxon>Elateriformia</taxon>
        <taxon>Elateroidea</taxon>
        <taxon>Lampyridae</taxon>
        <taxon>Luciolinae</taxon>
        <taxon>Aquatica</taxon>
    </lineage>
</organism>
<dbReference type="Gene3D" id="1.20.120.1900">
    <property type="entry name" value="Gamma-tubulin complex, C-terminal domain"/>
    <property type="match status" value="1"/>
</dbReference>
<keyword evidence="2 5" id="KW-0963">Cytoplasm</keyword>
<comment type="caution">
    <text evidence="7">The sequence shown here is derived from an EMBL/GenBank/DDBJ whole genome shotgun (WGS) entry which is preliminary data.</text>
</comment>
<dbReference type="InterPro" id="IPR043504">
    <property type="entry name" value="Peptidase_S1_PA_chymotrypsin"/>
</dbReference>
<evidence type="ECO:0000313" key="7">
    <source>
        <dbReference type="EMBL" id="KAK4877879.1"/>
    </source>
</evidence>
<dbReference type="InterPro" id="IPR009003">
    <property type="entry name" value="Peptidase_S1_PA"/>
</dbReference>
<dbReference type="Gene3D" id="2.40.10.10">
    <property type="entry name" value="Trypsin-like serine proteases"/>
    <property type="match status" value="2"/>
</dbReference>
<dbReference type="GO" id="GO:0006508">
    <property type="term" value="P:proteolysis"/>
    <property type="evidence" value="ECO:0007669"/>
    <property type="project" value="InterPro"/>
</dbReference>
<proteinExistence type="inferred from homology"/>
<dbReference type="CDD" id="cd00190">
    <property type="entry name" value="Tryp_SPc"/>
    <property type="match status" value="1"/>
</dbReference>
<dbReference type="GO" id="GO:0000278">
    <property type="term" value="P:mitotic cell cycle"/>
    <property type="evidence" value="ECO:0007669"/>
    <property type="project" value="TreeGrafter"/>
</dbReference>
<dbReference type="GO" id="GO:0051225">
    <property type="term" value="P:spindle assembly"/>
    <property type="evidence" value="ECO:0007669"/>
    <property type="project" value="TreeGrafter"/>
</dbReference>
<dbReference type="PANTHER" id="PTHR19302">
    <property type="entry name" value="GAMMA TUBULIN COMPLEX PROTEIN"/>
    <property type="match status" value="1"/>
</dbReference>
<dbReference type="SUPFAM" id="SSF50494">
    <property type="entry name" value="Trypsin-like serine proteases"/>
    <property type="match status" value="1"/>
</dbReference>
<dbReference type="PANTHER" id="PTHR19302:SF33">
    <property type="entry name" value="GAMMA-TUBULIN COMPLEX COMPONENT 5"/>
    <property type="match status" value="1"/>
</dbReference>
<evidence type="ECO:0000313" key="8">
    <source>
        <dbReference type="Proteomes" id="UP001353858"/>
    </source>
</evidence>
<name>A0AAN7PUS2_9COLE</name>
<dbReference type="InterPro" id="IPR041470">
    <property type="entry name" value="GCP_N"/>
</dbReference>
<dbReference type="GO" id="GO:0051011">
    <property type="term" value="F:microtubule minus-end binding"/>
    <property type="evidence" value="ECO:0007669"/>
    <property type="project" value="TreeGrafter"/>
</dbReference>
<comment type="subcellular location">
    <subcellularLocation>
        <location evidence="5">Cytoplasm</location>
        <location evidence="5">Cytoskeleton</location>
        <location evidence="5">Microtubule organizing center</location>
    </subcellularLocation>
</comment>
<dbReference type="InterPro" id="IPR001254">
    <property type="entry name" value="Trypsin_dom"/>
</dbReference>
<dbReference type="EMBL" id="JARPUR010000004">
    <property type="protein sequence ID" value="KAK4877879.1"/>
    <property type="molecule type" value="Genomic_DNA"/>
</dbReference>
<dbReference type="GO" id="GO:0005874">
    <property type="term" value="C:microtubule"/>
    <property type="evidence" value="ECO:0007669"/>
    <property type="project" value="UniProtKB-KW"/>
</dbReference>
<dbReference type="PROSITE" id="PS50240">
    <property type="entry name" value="TRYPSIN_DOM"/>
    <property type="match status" value="1"/>
</dbReference>
<keyword evidence="4 5" id="KW-0206">Cytoskeleton</keyword>
<evidence type="ECO:0000259" key="6">
    <source>
        <dbReference type="PROSITE" id="PS50240"/>
    </source>
</evidence>
<dbReference type="GO" id="GO:0000930">
    <property type="term" value="C:gamma-tubulin complex"/>
    <property type="evidence" value="ECO:0007669"/>
    <property type="project" value="TreeGrafter"/>
</dbReference>
<dbReference type="GO" id="GO:0007020">
    <property type="term" value="P:microtubule nucleation"/>
    <property type="evidence" value="ECO:0007669"/>
    <property type="project" value="InterPro"/>
</dbReference>
<protein>
    <recommendedName>
        <fullName evidence="5">Gamma-tubulin complex component</fullName>
    </recommendedName>
</protein>
<dbReference type="GO" id="GO:0000922">
    <property type="term" value="C:spindle pole"/>
    <property type="evidence" value="ECO:0007669"/>
    <property type="project" value="InterPro"/>
</dbReference>
<dbReference type="InterPro" id="IPR042241">
    <property type="entry name" value="GCP_C_sf"/>
</dbReference>
<dbReference type="SMART" id="SM00020">
    <property type="entry name" value="Tryp_SPc"/>
    <property type="match status" value="1"/>
</dbReference>
<sequence>MSILKTTLINTIHELITQVTDYQEGSKDLKTAFDKISPQLQSYNTVYLPNKREIDSIVRSLGEKFSFHGYIRQKNHLLSLYQKLIPEDELTQETLNRLSVIKLLIGLSDSPTNKVNDWLQKYPQEPTEVIDWGSYLSEGIERWSPPPYTSSESDDVSDFDSESTSDFVTIKPVVETVPDGTTKSRVITLDEARSTLTNTVQSHWFNSKKFYMKPSSETDTGNLAILWHNHLETITNGLILTETPNVITEYHVLREIIWQMHVQHSSACFRVIGNHLEPASNVTISSVRLEAFQSFLQEFTTYVKYFHVLRKFSESISFLQDDVPNTYRSYNCAVESITKPMLEMLVEIEHNVMKQETVYTLLVLAKELRTILKPLQLLDDIHRNVILDFKSNSSVLCATTLLSALYKRLFATKSKFEQDLYLTLYLQSLYKYFMVINSWLDSGDLDDCAGEFVIAEELEDGQIQFVVKDLNEAAKEDPILSLICTQVLQIGKNIRLLRRLGKVKLFFEYAGDYTENFYDAFIRKVLEQIAIFFDVPIEQNPKPPEDVVNDSPEFVFPGLGPDDCKYYTEMDKLENLVDTSDGFLMKAFESYFVKKPEKNDVEIETLYSRIRKLAKTLFPIHNIITNVFVEILDERYSKLGFIVKKILAHDYELEKHFVFLQQIFLFKDDMIFPFYRHLFDGLDSNHFLGNHAWLTSFLQDVIVDAYPNFYDKTSVELNDDYQVAKDPLKACQMINVKYRIDWPVNVIITNDHVRMYREMFQFILKIKWALYTLNHLYFSNLESKKKTKLAKPLRAMLTKLQILRFGLLNIVSSVQHYILGHAYSELSLRFTKELEKAYDLESLNRAHADYVAAIHKVCCDFQEYERNGHGFLLMLDLVRKLKLMWRNVGGFTYGELSKCEKSYWMCHKKLDGIMNTSMFPTSRIFVRAGSSIREQGGQRKSVAKNFVHPDWNKPPFDNDVAVLVLTEPLALNSEVQIVELATSDHVPVGAIATVTGWGKTENNTLATTLQKLETPKNSNTVCKQHYPFFNVNTMVCYGGVSGVSSCSADSGGPLVYNNVQVGIVSLGSIKCEGTSPTIYARVEHFLDYIQSNM</sequence>
<dbReference type="GO" id="GO:0051321">
    <property type="term" value="P:meiotic cell cycle"/>
    <property type="evidence" value="ECO:0007669"/>
    <property type="project" value="TreeGrafter"/>
</dbReference>
<evidence type="ECO:0000256" key="2">
    <source>
        <dbReference type="ARBA" id="ARBA00022490"/>
    </source>
</evidence>
<evidence type="ECO:0000256" key="5">
    <source>
        <dbReference type="RuleBase" id="RU363050"/>
    </source>
</evidence>
<accession>A0AAN7PUS2</accession>
<dbReference type="GO" id="GO:0043015">
    <property type="term" value="F:gamma-tubulin binding"/>
    <property type="evidence" value="ECO:0007669"/>
    <property type="project" value="InterPro"/>
</dbReference>
<reference evidence="8" key="1">
    <citation type="submission" date="2023-01" db="EMBL/GenBank/DDBJ databases">
        <title>Key to firefly adult light organ development and bioluminescence: homeobox transcription factors regulate luciferase expression and transportation to peroxisome.</title>
        <authorList>
            <person name="Fu X."/>
        </authorList>
    </citation>
    <scope>NUCLEOTIDE SEQUENCE [LARGE SCALE GENOMIC DNA]</scope>
</reference>
<dbReference type="InterPro" id="IPR007259">
    <property type="entry name" value="GCP"/>
</dbReference>
<keyword evidence="3 5" id="KW-0493">Microtubule</keyword>
<dbReference type="Pfam" id="PF04130">
    <property type="entry name" value="GCP_C_terminal"/>
    <property type="match status" value="1"/>
</dbReference>
<feature type="domain" description="Peptidase S1" evidence="6">
    <location>
        <begin position="906"/>
        <end position="1093"/>
    </location>
</feature>
<dbReference type="Pfam" id="PF00089">
    <property type="entry name" value="Trypsin"/>
    <property type="match status" value="1"/>
</dbReference>
<evidence type="ECO:0000256" key="3">
    <source>
        <dbReference type="ARBA" id="ARBA00022701"/>
    </source>
</evidence>
<dbReference type="InterPro" id="IPR040457">
    <property type="entry name" value="GCP_C"/>
</dbReference>
<comment type="similarity">
    <text evidence="1 5">Belongs to the TUBGCP family.</text>
</comment>
<evidence type="ECO:0000256" key="1">
    <source>
        <dbReference type="ARBA" id="ARBA00010337"/>
    </source>
</evidence>
<dbReference type="GO" id="GO:0031122">
    <property type="term" value="P:cytoplasmic microtubule organization"/>
    <property type="evidence" value="ECO:0007669"/>
    <property type="project" value="TreeGrafter"/>
</dbReference>
<dbReference type="GO" id="GO:0004252">
    <property type="term" value="F:serine-type endopeptidase activity"/>
    <property type="evidence" value="ECO:0007669"/>
    <property type="project" value="InterPro"/>
</dbReference>
<dbReference type="Proteomes" id="UP001353858">
    <property type="component" value="Unassembled WGS sequence"/>
</dbReference>
<dbReference type="Pfam" id="PF17681">
    <property type="entry name" value="GCP_N_terminal"/>
    <property type="match status" value="1"/>
</dbReference>
<evidence type="ECO:0000256" key="4">
    <source>
        <dbReference type="ARBA" id="ARBA00023212"/>
    </source>
</evidence>
<dbReference type="AlphaFoldDB" id="A0AAN7PUS2"/>
<gene>
    <name evidence="7" type="ORF">RN001_010385</name>
</gene>
<keyword evidence="8" id="KW-1185">Reference proteome</keyword>